<name>A0ABV2IFK3_9HYPH</name>
<dbReference type="RefSeq" id="WP_354435535.1">
    <property type="nucleotide sequence ID" value="NZ_JBEPLY010000016.1"/>
</dbReference>
<evidence type="ECO:0000313" key="2">
    <source>
        <dbReference type="Proteomes" id="UP001549164"/>
    </source>
</evidence>
<dbReference type="EMBL" id="JBEPLY010000016">
    <property type="protein sequence ID" value="MET3601710.1"/>
    <property type="molecule type" value="Genomic_DNA"/>
</dbReference>
<organism evidence="1 2">
    <name type="scientific">Martelella mangrovi</name>
    <dbReference type="NCBI Taxonomy" id="1397477"/>
    <lineage>
        <taxon>Bacteria</taxon>
        <taxon>Pseudomonadati</taxon>
        <taxon>Pseudomonadota</taxon>
        <taxon>Alphaproteobacteria</taxon>
        <taxon>Hyphomicrobiales</taxon>
        <taxon>Aurantimonadaceae</taxon>
        <taxon>Martelella</taxon>
    </lineage>
</organism>
<proteinExistence type="predicted"/>
<protein>
    <submittedName>
        <fullName evidence="1">Uncharacterized protein</fullName>
    </submittedName>
</protein>
<accession>A0ABV2IFK3</accession>
<dbReference type="Proteomes" id="UP001549164">
    <property type="component" value="Unassembled WGS sequence"/>
</dbReference>
<comment type="caution">
    <text evidence="1">The sequence shown here is derived from an EMBL/GenBank/DDBJ whole genome shotgun (WGS) entry which is preliminary data.</text>
</comment>
<reference evidence="1 2" key="1">
    <citation type="submission" date="2024-06" db="EMBL/GenBank/DDBJ databases">
        <title>Genomic Encyclopedia of Type Strains, Phase IV (KMG-IV): sequencing the most valuable type-strain genomes for metagenomic binning, comparative biology and taxonomic classification.</title>
        <authorList>
            <person name="Goeker M."/>
        </authorList>
    </citation>
    <scope>NUCLEOTIDE SEQUENCE [LARGE SCALE GENOMIC DNA]</scope>
    <source>
        <strain evidence="1 2">DSM 28102</strain>
    </source>
</reference>
<sequence length="60" mass="6216">MVPGFPHPAGATTGMALCDCGNIKADAMGLIGLGRVLSRDPADSYEIDQGGSQNLEHFPD</sequence>
<gene>
    <name evidence="1" type="ORF">ABID12_003672</name>
</gene>
<keyword evidence="2" id="KW-1185">Reference proteome</keyword>
<evidence type="ECO:0000313" key="1">
    <source>
        <dbReference type="EMBL" id="MET3601710.1"/>
    </source>
</evidence>